<proteinExistence type="predicted"/>
<feature type="non-terminal residue" evidence="1">
    <location>
        <position position="1"/>
    </location>
</feature>
<dbReference type="EMBL" id="JYDS01000321">
    <property type="protein sequence ID" value="KRZ14328.1"/>
    <property type="molecule type" value="Genomic_DNA"/>
</dbReference>
<sequence length="65" mass="7464">LKFCNHQTEIPLKFTIVQSILIYSSLKVKNQCGNFALINLFIYFETLYKILSAEGFVLKFCSKPG</sequence>
<protein>
    <submittedName>
        <fullName evidence="1">Uncharacterized protein</fullName>
    </submittedName>
</protein>
<dbReference type="AlphaFoldDB" id="A0A0V1HU98"/>
<accession>A0A0V1HU98</accession>
<gene>
    <name evidence="1" type="ORF">T4B_7594</name>
</gene>
<evidence type="ECO:0000313" key="1">
    <source>
        <dbReference type="EMBL" id="KRZ14328.1"/>
    </source>
</evidence>
<comment type="caution">
    <text evidence="1">The sequence shown here is derived from an EMBL/GenBank/DDBJ whole genome shotgun (WGS) entry which is preliminary data.</text>
</comment>
<reference evidence="1 2" key="1">
    <citation type="submission" date="2015-01" db="EMBL/GenBank/DDBJ databases">
        <title>Evolution of Trichinella species and genotypes.</title>
        <authorList>
            <person name="Korhonen P.K."/>
            <person name="Edoardo P."/>
            <person name="Giuseppe L.R."/>
            <person name="Gasser R.B."/>
        </authorList>
    </citation>
    <scope>NUCLEOTIDE SEQUENCE [LARGE SCALE GENOMIC DNA]</scope>
    <source>
        <strain evidence="1">ISS588</strain>
    </source>
</reference>
<organism evidence="1 2">
    <name type="scientific">Trichinella pseudospiralis</name>
    <name type="common">Parasitic roundworm</name>
    <dbReference type="NCBI Taxonomy" id="6337"/>
    <lineage>
        <taxon>Eukaryota</taxon>
        <taxon>Metazoa</taxon>
        <taxon>Ecdysozoa</taxon>
        <taxon>Nematoda</taxon>
        <taxon>Enoplea</taxon>
        <taxon>Dorylaimia</taxon>
        <taxon>Trichinellida</taxon>
        <taxon>Trichinellidae</taxon>
        <taxon>Trichinella</taxon>
    </lineage>
</organism>
<dbReference type="Proteomes" id="UP000054805">
    <property type="component" value="Unassembled WGS sequence"/>
</dbReference>
<name>A0A0V1HU98_TRIPS</name>
<keyword evidence="2" id="KW-1185">Reference proteome</keyword>
<evidence type="ECO:0000313" key="2">
    <source>
        <dbReference type="Proteomes" id="UP000054805"/>
    </source>
</evidence>